<keyword evidence="10" id="KW-0812">Transmembrane</keyword>
<keyword evidence="7 9" id="KW-0808">Transferase</keyword>
<name>A0A2W5UPM8_9BACT</name>
<comment type="catalytic activity">
    <reaction evidence="1 9">
        <text>a 1-acyl-sn-glycero-3-phosphate + an acyl-CoA = a 1,2-diacyl-sn-glycero-3-phosphate + CoA</text>
        <dbReference type="Rhea" id="RHEA:19709"/>
        <dbReference type="ChEBI" id="CHEBI:57287"/>
        <dbReference type="ChEBI" id="CHEBI:57970"/>
        <dbReference type="ChEBI" id="CHEBI:58342"/>
        <dbReference type="ChEBI" id="CHEBI:58608"/>
        <dbReference type="EC" id="2.3.1.51"/>
    </reaction>
</comment>
<organism evidence="12 13">
    <name type="scientific">Archangium gephyra</name>
    <dbReference type="NCBI Taxonomy" id="48"/>
    <lineage>
        <taxon>Bacteria</taxon>
        <taxon>Pseudomonadati</taxon>
        <taxon>Myxococcota</taxon>
        <taxon>Myxococcia</taxon>
        <taxon>Myxococcales</taxon>
        <taxon>Cystobacterineae</taxon>
        <taxon>Archangiaceae</taxon>
        <taxon>Archangium</taxon>
    </lineage>
</organism>
<evidence type="ECO:0000313" key="13">
    <source>
        <dbReference type="Proteomes" id="UP000249061"/>
    </source>
</evidence>
<dbReference type="PANTHER" id="PTHR10434:SF66">
    <property type="entry name" value="PHOSPHOLIPID_GLYCEROL ACYLTRANSFERASE DOMAIN-CONTAINING PROTEIN"/>
    <property type="match status" value="1"/>
</dbReference>
<comment type="pathway">
    <text evidence="2">Phospholipid metabolism; CDP-diacylglycerol biosynthesis; CDP-diacylglycerol from sn-glycerol 3-phosphate: step 2/3.</text>
</comment>
<evidence type="ECO:0000256" key="2">
    <source>
        <dbReference type="ARBA" id="ARBA00004728"/>
    </source>
</evidence>
<protein>
    <recommendedName>
        <fullName evidence="6 9">1-acyl-sn-glycerol-3-phosphate acyltransferase</fullName>
        <ecNumber evidence="5 9">2.3.1.51</ecNumber>
    </recommendedName>
</protein>
<accession>A0A2W5UPM8</accession>
<evidence type="ECO:0000256" key="9">
    <source>
        <dbReference type="RuleBase" id="RU361267"/>
    </source>
</evidence>
<evidence type="ECO:0000256" key="8">
    <source>
        <dbReference type="ARBA" id="ARBA00023315"/>
    </source>
</evidence>
<dbReference type="Proteomes" id="UP000249061">
    <property type="component" value="Unassembled WGS sequence"/>
</dbReference>
<evidence type="ECO:0000256" key="4">
    <source>
        <dbReference type="ARBA" id="ARBA00008655"/>
    </source>
</evidence>
<evidence type="ECO:0000256" key="7">
    <source>
        <dbReference type="ARBA" id="ARBA00022679"/>
    </source>
</evidence>
<dbReference type="InterPro" id="IPR004552">
    <property type="entry name" value="AGP_acyltrans"/>
</dbReference>
<evidence type="ECO:0000256" key="6">
    <source>
        <dbReference type="ARBA" id="ARBA00016139"/>
    </source>
</evidence>
<dbReference type="NCBIfam" id="TIGR00530">
    <property type="entry name" value="AGP_acyltrn"/>
    <property type="match status" value="1"/>
</dbReference>
<dbReference type="CDD" id="cd07989">
    <property type="entry name" value="LPLAT_AGPAT-like"/>
    <property type="match status" value="1"/>
</dbReference>
<dbReference type="EMBL" id="QFQP01000047">
    <property type="protein sequence ID" value="PZR05234.1"/>
    <property type="molecule type" value="Genomic_DNA"/>
</dbReference>
<dbReference type="GO" id="GO:0016020">
    <property type="term" value="C:membrane"/>
    <property type="evidence" value="ECO:0007669"/>
    <property type="project" value="InterPro"/>
</dbReference>
<comment type="caution">
    <text evidence="12">The sequence shown here is derived from an EMBL/GenBank/DDBJ whole genome shotgun (WGS) entry which is preliminary data.</text>
</comment>
<evidence type="ECO:0000256" key="1">
    <source>
        <dbReference type="ARBA" id="ARBA00001141"/>
    </source>
</evidence>
<dbReference type="GO" id="GO:0006654">
    <property type="term" value="P:phosphatidic acid biosynthetic process"/>
    <property type="evidence" value="ECO:0007669"/>
    <property type="project" value="TreeGrafter"/>
</dbReference>
<evidence type="ECO:0000256" key="10">
    <source>
        <dbReference type="SAM" id="Phobius"/>
    </source>
</evidence>
<keyword evidence="10" id="KW-0472">Membrane</keyword>
<keyword evidence="9" id="KW-1208">Phospholipid metabolism</keyword>
<dbReference type="SMART" id="SM00563">
    <property type="entry name" value="PlsC"/>
    <property type="match status" value="1"/>
</dbReference>
<keyword evidence="9" id="KW-0594">Phospholipid biosynthesis</keyword>
<keyword evidence="9" id="KW-0444">Lipid biosynthesis</keyword>
<reference evidence="12 13" key="1">
    <citation type="submission" date="2017-08" db="EMBL/GenBank/DDBJ databases">
        <title>Infants hospitalized years apart are colonized by the same room-sourced microbial strains.</title>
        <authorList>
            <person name="Brooks B."/>
            <person name="Olm M.R."/>
            <person name="Firek B.A."/>
            <person name="Baker R."/>
            <person name="Thomas B.C."/>
            <person name="Morowitz M.J."/>
            <person name="Banfield J.F."/>
        </authorList>
    </citation>
    <scope>NUCLEOTIDE SEQUENCE [LARGE SCALE GENOMIC DNA]</scope>
    <source>
        <strain evidence="12">S2_003_000_R2_14</strain>
    </source>
</reference>
<dbReference type="SUPFAM" id="SSF69593">
    <property type="entry name" value="Glycerol-3-phosphate (1)-acyltransferase"/>
    <property type="match status" value="1"/>
</dbReference>
<dbReference type="EC" id="2.3.1.51" evidence="5 9"/>
<gene>
    <name evidence="12" type="ORF">DI536_32875</name>
</gene>
<comment type="similarity">
    <text evidence="4 9">Belongs to the 1-acyl-sn-glycerol-3-phosphate acyltransferase family.</text>
</comment>
<keyword evidence="10" id="KW-1133">Transmembrane helix</keyword>
<evidence type="ECO:0000256" key="3">
    <source>
        <dbReference type="ARBA" id="ARBA00005189"/>
    </source>
</evidence>
<dbReference type="PANTHER" id="PTHR10434">
    <property type="entry name" value="1-ACYL-SN-GLYCEROL-3-PHOSPHATE ACYLTRANSFERASE"/>
    <property type="match status" value="1"/>
</dbReference>
<dbReference type="InterPro" id="IPR002123">
    <property type="entry name" value="Plipid/glycerol_acylTrfase"/>
</dbReference>
<dbReference type="UniPathway" id="UPA00557">
    <property type="reaction ID" value="UER00613"/>
</dbReference>
<comment type="pathway">
    <text evidence="3">Lipid metabolism.</text>
</comment>
<evidence type="ECO:0000259" key="11">
    <source>
        <dbReference type="SMART" id="SM00563"/>
    </source>
</evidence>
<feature type="domain" description="Phospholipid/glycerol acyltransferase" evidence="11">
    <location>
        <begin position="87"/>
        <end position="200"/>
    </location>
</feature>
<dbReference type="Pfam" id="PF01553">
    <property type="entry name" value="Acyltransferase"/>
    <property type="match status" value="1"/>
</dbReference>
<feature type="transmembrane region" description="Helical" evidence="10">
    <location>
        <begin position="20"/>
        <end position="41"/>
    </location>
</feature>
<comment type="domain">
    <text evidence="9">The HXXXXD motif is essential for acyltransferase activity and may constitute the binding site for the phosphate moiety of the glycerol-3-phosphate.</text>
</comment>
<evidence type="ECO:0000256" key="5">
    <source>
        <dbReference type="ARBA" id="ARBA00013211"/>
    </source>
</evidence>
<dbReference type="GO" id="GO:0003841">
    <property type="term" value="F:1-acylglycerol-3-phosphate O-acyltransferase activity"/>
    <property type="evidence" value="ECO:0007669"/>
    <property type="project" value="UniProtKB-UniRule"/>
</dbReference>
<proteinExistence type="inferred from homology"/>
<dbReference type="AlphaFoldDB" id="A0A2W5UPM8"/>
<keyword evidence="8 9" id="KW-0012">Acyltransferase</keyword>
<evidence type="ECO:0000313" key="12">
    <source>
        <dbReference type="EMBL" id="PZR05234.1"/>
    </source>
</evidence>
<keyword evidence="9" id="KW-0443">Lipid metabolism</keyword>
<sequence>MTHRWHVPPPMRRAVLGLYTYFEFFLTAVLFVLPMGLAALVHGKKDPGMRLRGRWMRRFGRATKALTPIWLFIVEGEKPAGIDKESFVVVANHQSTADPFLLSQLPWDMRWISKESLFKLPLIGWLMQFGGDIPLRRGERDSVEQMFAECRKTLNAGVSVMIFPEGTRSPDGKIQAFKDGAFHLAIETQKPIVPLAVYGTHACRPKGSLWFGEAKAVVKILETVPTAGLTQDDLPKLKELVRQKIAAAVAELETRGLGAPEEAKAAVSA</sequence>
<dbReference type="GO" id="GO:0016024">
    <property type="term" value="P:CDP-diacylglycerol biosynthetic process"/>
    <property type="evidence" value="ECO:0007669"/>
    <property type="project" value="UniProtKB-UniPathway"/>
</dbReference>